<gene>
    <name evidence="3" type="ORF">SAMN06269250_3995</name>
</gene>
<organism evidence="3 4">
    <name type="scientific">Spirosoma fluviale</name>
    <dbReference type="NCBI Taxonomy" id="1597977"/>
    <lineage>
        <taxon>Bacteria</taxon>
        <taxon>Pseudomonadati</taxon>
        <taxon>Bacteroidota</taxon>
        <taxon>Cytophagia</taxon>
        <taxon>Cytophagales</taxon>
        <taxon>Cytophagaceae</taxon>
        <taxon>Spirosoma</taxon>
    </lineage>
</organism>
<evidence type="ECO:0000313" key="3">
    <source>
        <dbReference type="EMBL" id="SOD92471.1"/>
    </source>
</evidence>
<keyword evidence="4" id="KW-1185">Reference proteome</keyword>
<protein>
    <recommendedName>
        <fullName evidence="2">Pyrroline-5-carboxylate reductase catalytic N-terminal domain-containing protein</fullName>
    </recommendedName>
</protein>
<dbReference type="InterPro" id="IPR051267">
    <property type="entry name" value="STEAP_metalloreductase"/>
</dbReference>
<feature type="domain" description="Pyrroline-5-carboxylate reductase catalytic N-terminal" evidence="2">
    <location>
        <begin position="5"/>
        <end position="94"/>
    </location>
</feature>
<evidence type="ECO:0000256" key="1">
    <source>
        <dbReference type="ARBA" id="ARBA00023002"/>
    </source>
</evidence>
<dbReference type="SUPFAM" id="SSF51735">
    <property type="entry name" value="NAD(P)-binding Rossmann-fold domains"/>
    <property type="match status" value="1"/>
</dbReference>
<dbReference type="PANTHER" id="PTHR14239">
    <property type="entry name" value="DUDULIN-RELATED"/>
    <property type="match status" value="1"/>
</dbReference>
<evidence type="ECO:0000313" key="4">
    <source>
        <dbReference type="Proteomes" id="UP000219452"/>
    </source>
</evidence>
<accession>A0A286GAC8</accession>
<name>A0A286GAC8_9BACT</name>
<dbReference type="Proteomes" id="UP000219452">
    <property type="component" value="Unassembled WGS sequence"/>
</dbReference>
<reference evidence="4" key="1">
    <citation type="submission" date="2017-09" db="EMBL/GenBank/DDBJ databases">
        <authorList>
            <person name="Varghese N."/>
            <person name="Submissions S."/>
        </authorList>
    </citation>
    <scope>NUCLEOTIDE SEQUENCE [LARGE SCALE GENOMIC DNA]</scope>
    <source>
        <strain evidence="4">DSM 29961</strain>
    </source>
</reference>
<dbReference type="GO" id="GO:0016491">
    <property type="term" value="F:oxidoreductase activity"/>
    <property type="evidence" value="ECO:0007669"/>
    <property type="project" value="UniProtKB-KW"/>
</dbReference>
<dbReference type="InterPro" id="IPR036291">
    <property type="entry name" value="NAD(P)-bd_dom_sf"/>
</dbReference>
<proteinExistence type="predicted"/>
<sequence length="202" mass="20699">MDAKTIGIIGAGNIGQAFAGHVARAGYPVIISNSRGPESLAELVATLGNGAKAGTVAEAAQASIVLLALPWTHLAEGLANLPDWEGRIVIDATNFIVFPEFKPADLGDKTSSEVVAGYVPGARVVKAFNTLDAAILAADPHVAGGQRVIFMSGDDADAKADVKQLVKAIGFAPIDLGGLVAGGRFQQFGGPLPTHNLIKLPK</sequence>
<dbReference type="Pfam" id="PF03807">
    <property type="entry name" value="F420_oxidored"/>
    <property type="match status" value="1"/>
</dbReference>
<keyword evidence="1" id="KW-0560">Oxidoreductase</keyword>
<dbReference type="AlphaFoldDB" id="A0A286GAC8"/>
<dbReference type="EMBL" id="OCNH01000003">
    <property type="protein sequence ID" value="SOD92471.1"/>
    <property type="molecule type" value="Genomic_DNA"/>
</dbReference>
<dbReference type="Gene3D" id="3.40.50.720">
    <property type="entry name" value="NAD(P)-binding Rossmann-like Domain"/>
    <property type="match status" value="1"/>
</dbReference>
<dbReference type="InterPro" id="IPR028939">
    <property type="entry name" value="P5C_Rdtase_cat_N"/>
</dbReference>
<evidence type="ECO:0000259" key="2">
    <source>
        <dbReference type="Pfam" id="PF03807"/>
    </source>
</evidence>